<comment type="caution">
    <text evidence="1">The sequence shown here is derived from an EMBL/GenBank/DDBJ whole genome shotgun (WGS) entry which is preliminary data.</text>
</comment>
<dbReference type="RefSeq" id="WP_083123954.1">
    <property type="nucleotide sequence ID" value="NZ_MVIM01000002.1"/>
</dbReference>
<dbReference type="AlphaFoldDB" id="A0A1X0JXX5"/>
<evidence type="ECO:0000313" key="2">
    <source>
        <dbReference type="Proteomes" id="UP000192411"/>
    </source>
</evidence>
<dbReference type="OrthoDB" id="4221236at2"/>
<dbReference type="Proteomes" id="UP000192411">
    <property type="component" value="Unassembled WGS sequence"/>
</dbReference>
<name>A0A1X0JXX5_9MYCO</name>
<proteinExistence type="predicted"/>
<sequence>MTPLWVPLVVAALGFVSTLAGVVVTQILANRREQAAWDREVQREQARWTREDERLTFEQRRTAYVEFYEALRRMTLRAYDHGMGLSPGGFELPEGWQTEAADACRRLEVYASPEVSKAAIDAYSATWRWGHAARHGQDNETFYDNQEVVDQAQIELLQAIRADLHVTGTPQKYF</sequence>
<keyword evidence="2" id="KW-1185">Reference proteome</keyword>
<organism evidence="1 2">
    <name type="scientific">Mycolicibacterium tusciae</name>
    <dbReference type="NCBI Taxonomy" id="75922"/>
    <lineage>
        <taxon>Bacteria</taxon>
        <taxon>Bacillati</taxon>
        <taxon>Actinomycetota</taxon>
        <taxon>Actinomycetes</taxon>
        <taxon>Mycobacteriales</taxon>
        <taxon>Mycobacteriaceae</taxon>
        <taxon>Mycolicibacterium</taxon>
    </lineage>
</organism>
<dbReference type="EMBL" id="MVIM01000002">
    <property type="protein sequence ID" value="ORB67681.1"/>
    <property type="molecule type" value="Genomic_DNA"/>
</dbReference>
<accession>A0A1X0JXX5</accession>
<evidence type="ECO:0000313" key="1">
    <source>
        <dbReference type="EMBL" id="ORB67681.1"/>
    </source>
</evidence>
<gene>
    <name evidence="1" type="ORF">BST47_04170</name>
</gene>
<protein>
    <submittedName>
        <fullName evidence="1">Uncharacterized protein</fullName>
    </submittedName>
</protein>
<reference evidence="1 2" key="1">
    <citation type="submission" date="2017-02" db="EMBL/GenBank/DDBJ databases">
        <title>The new phylogeny of genus Mycobacterium.</title>
        <authorList>
            <person name="Tortoli E."/>
            <person name="Trovato A."/>
            <person name="Cirillo D.M."/>
        </authorList>
    </citation>
    <scope>NUCLEOTIDE SEQUENCE [LARGE SCALE GENOMIC DNA]</scope>
    <source>
        <strain evidence="1 2">DSM 44338</strain>
    </source>
</reference>